<dbReference type="PROSITE" id="PS00041">
    <property type="entry name" value="HTH_ARAC_FAMILY_1"/>
    <property type="match status" value="1"/>
</dbReference>
<organism evidence="7 8">
    <name type="scientific">Cohnella fermenti</name>
    <dbReference type="NCBI Taxonomy" id="2565925"/>
    <lineage>
        <taxon>Bacteria</taxon>
        <taxon>Bacillati</taxon>
        <taxon>Bacillota</taxon>
        <taxon>Bacilli</taxon>
        <taxon>Bacillales</taxon>
        <taxon>Paenibacillaceae</taxon>
        <taxon>Cohnella</taxon>
    </lineage>
</organism>
<dbReference type="SUPFAM" id="SSF46689">
    <property type="entry name" value="Homeodomain-like"/>
    <property type="match status" value="2"/>
</dbReference>
<evidence type="ECO:0000313" key="7">
    <source>
        <dbReference type="EMBL" id="THF83279.1"/>
    </source>
</evidence>
<evidence type="ECO:0000256" key="2">
    <source>
        <dbReference type="ARBA" id="ARBA00023015"/>
    </source>
</evidence>
<dbReference type="InterPro" id="IPR003313">
    <property type="entry name" value="AraC-bd"/>
</dbReference>
<evidence type="ECO:0000256" key="1">
    <source>
        <dbReference type="ARBA" id="ARBA00022490"/>
    </source>
</evidence>
<feature type="domain" description="HTH araC/xylS-type" evidence="6">
    <location>
        <begin position="155"/>
        <end position="253"/>
    </location>
</feature>
<dbReference type="OrthoDB" id="2638442at2"/>
<keyword evidence="5" id="KW-0804">Transcription</keyword>
<dbReference type="AlphaFoldDB" id="A0A4S4C7L2"/>
<evidence type="ECO:0000259" key="6">
    <source>
        <dbReference type="PROSITE" id="PS01124"/>
    </source>
</evidence>
<dbReference type="EMBL" id="SSOB01000005">
    <property type="protein sequence ID" value="THF83279.1"/>
    <property type="molecule type" value="Genomic_DNA"/>
</dbReference>
<evidence type="ECO:0000256" key="3">
    <source>
        <dbReference type="ARBA" id="ARBA00023125"/>
    </source>
</evidence>
<dbReference type="PANTHER" id="PTHR46796">
    <property type="entry name" value="HTH-TYPE TRANSCRIPTIONAL ACTIVATOR RHAS-RELATED"/>
    <property type="match status" value="1"/>
</dbReference>
<dbReference type="InterPro" id="IPR050204">
    <property type="entry name" value="AraC_XylS_family_regulators"/>
</dbReference>
<dbReference type="Gene3D" id="1.10.10.60">
    <property type="entry name" value="Homeodomain-like"/>
    <property type="match status" value="2"/>
</dbReference>
<dbReference type="InterPro" id="IPR018062">
    <property type="entry name" value="HTH_AraC-typ_CS"/>
</dbReference>
<gene>
    <name evidence="7" type="ORF">E6C55_05340</name>
</gene>
<keyword evidence="1" id="KW-0963">Cytoplasm</keyword>
<dbReference type="Pfam" id="PF02311">
    <property type="entry name" value="AraC_binding"/>
    <property type="match status" value="1"/>
</dbReference>
<evidence type="ECO:0000256" key="5">
    <source>
        <dbReference type="ARBA" id="ARBA00023163"/>
    </source>
</evidence>
<protein>
    <submittedName>
        <fullName evidence="7">AraC family transcriptional regulator</fullName>
    </submittedName>
</protein>
<dbReference type="InterPro" id="IPR037923">
    <property type="entry name" value="HTH-like"/>
</dbReference>
<evidence type="ECO:0000313" key="8">
    <source>
        <dbReference type="Proteomes" id="UP000310636"/>
    </source>
</evidence>
<dbReference type="PROSITE" id="PS01124">
    <property type="entry name" value="HTH_ARAC_FAMILY_2"/>
    <property type="match status" value="1"/>
</dbReference>
<dbReference type="GO" id="GO:0003700">
    <property type="term" value="F:DNA-binding transcription factor activity"/>
    <property type="evidence" value="ECO:0007669"/>
    <property type="project" value="InterPro"/>
</dbReference>
<sequence>MSLCCLRFVPRRIECYSLHLVYEGSVRLESEGVAADLRKGDLFCLFPDRTYDYRIVPDDEPLRMSWLAIDGGRVGPLLALAGITPERPYARRRLNALVKEAVERTIAGLIRAERPGPGPAEALLLQASICELFARLMPGDASGSGCDDEPIGWLRDCLSFMELHAAEGVTVQQVADYAGIHRSYFSSRFARLVGMSPQKYLQKIRMDKASRLLAETEATITEIALSLGYPNLYTFTRAFKTYFKATPMACRAAGGRA</sequence>
<accession>A0A4S4C7L2</accession>
<keyword evidence="4" id="KW-0010">Activator</keyword>
<evidence type="ECO:0000256" key="4">
    <source>
        <dbReference type="ARBA" id="ARBA00023159"/>
    </source>
</evidence>
<dbReference type="Pfam" id="PF12833">
    <property type="entry name" value="HTH_18"/>
    <property type="match status" value="1"/>
</dbReference>
<dbReference type="PANTHER" id="PTHR46796:SF13">
    <property type="entry name" value="HTH-TYPE TRANSCRIPTIONAL ACTIVATOR RHAS"/>
    <property type="match status" value="1"/>
</dbReference>
<dbReference type="SUPFAM" id="SSF51215">
    <property type="entry name" value="Regulatory protein AraC"/>
    <property type="match status" value="1"/>
</dbReference>
<dbReference type="InterPro" id="IPR009057">
    <property type="entry name" value="Homeodomain-like_sf"/>
</dbReference>
<keyword evidence="3" id="KW-0238">DNA-binding</keyword>
<proteinExistence type="predicted"/>
<comment type="caution">
    <text evidence="7">The sequence shown here is derived from an EMBL/GenBank/DDBJ whole genome shotgun (WGS) entry which is preliminary data.</text>
</comment>
<dbReference type="InterPro" id="IPR018060">
    <property type="entry name" value="HTH_AraC"/>
</dbReference>
<dbReference type="SMART" id="SM00342">
    <property type="entry name" value="HTH_ARAC"/>
    <property type="match status" value="1"/>
</dbReference>
<reference evidence="7 8" key="1">
    <citation type="submission" date="2019-04" db="EMBL/GenBank/DDBJ databases">
        <title>Cohnella sp. nov. isolated from preserved vegetables.</title>
        <authorList>
            <person name="Lin S.-Y."/>
            <person name="Hung M.-H."/>
            <person name="Young C.-C."/>
        </authorList>
    </citation>
    <scope>NUCLEOTIDE SEQUENCE [LARGE SCALE GENOMIC DNA]</scope>
    <source>
        <strain evidence="7 8">CC-MHH1044</strain>
    </source>
</reference>
<dbReference type="GO" id="GO:0043565">
    <property type="term" value="F:sequence-specific DNA binding"/>
    <property type="evidence" value="ECO:0007669"/>
    <property type="project" value="InterPro"/>
</dbReference>
<keyword evidence="2" id="KW-0805">Transcription regulation</keyword>
<name>A0A4S4C7L2_9BACL</name>
<dbReference type="Proteomes" id="UP000310636">
    <property type="component" value="Unassembled WGS sequence"/>
</dbReference>
<keyword evidence="8" id="KW-1185">Reference proteome</keyword>
<dbReference type="RefSeq" id="WP_136368759.1">
    <property type="nucleotide sequence ID" value="NZ_SSOB01000005.1"/>
</dbReference>